<accession>A0A1H3X0U4</accession>
<dbReference type="Proteomes" id="UP000198773">
    <property type="component" value="Unassembled WGS sequence"/>
</dbReference>
<dbReference type="InterPro" id="IPR036597">
    <property type="entry name" value="Fido-like_dom_sf"/>
</dbReference>
<organism evidence="2 3">
    <name type="scientific">Alkalimonas amylolytica</name>
    <dbReference type="NCBI Taxonomy" id="152573"/>
    <lineage>
        <taxon>Bacteria</taxon>
        <taxon>Pseudomonadati</taxon>
        <taxon>Pseudomonadota</taxon>
        <taxon>Gammaproteobacteria</taxon>
        <taxon>Alkalimonas</taxon>
    </lineage>
</organism>
<reference evidence="2 3" key="1">
    <citation type="submission" date="2016-10" db="EMBL/GenBank/DDBJ databases">
        <authorList>
            <person name="de Groot N.N."/>
        </authorList>
    </citation>
    <scope>NUCLEOTIDE SEQUENCE [LARGE SCALE GENOMIC DNA]</scope>
    <source>
        <strain evidence="2 3">CGMCC 1.3430</strain>
    </source>
</reference>
<dbReference type="EMBL" id="FNRM01000001">
    <property type="protein sequence ID" value="SDZ92850.1"/>
    <property type="molecule type" value="Genomic_DNA"/>
</dbReference>
<gene>
    <name evidence="2" type="ORF">SAMN04488051_10148</name>
</gene>
<evidence type="ECO:0000259" key="1">
    <source>
        <dbReference type="PROSITE" id="PS51459"/>
    </source>
</evidence>
<keyword evidence="3" id="KW-1185">Reference proteome</keyword>
<protein>
    <submittedName>
        <fullName evidence="2">Fic/DOC family protein</fullName>
    </submittedName>
</protein>
<dbReference type="PROSITE" id="PS51459">
    <property type="entry name" value="FIDO"/>
    <property type="match status" value="1"/>
</dbReference>
<proteinExistence type="predicted"/>
<name>A0A1H3X0U4_ALKAM</name>
<dbReference type="Pfam" id="PF02661">
    <property type="entry name" value="Fic"/>
    <property type="match status" value="1"/>
</dbReference>
<dbReference type="AlphaFoldDB" id="A0A1H3X0U4"/>
<dbReference type="InterPro" id="IPR003812">
    <property type="entry name" value="Fido"/>
</dbReference>
<dbReference type="STRING" id="152573.SAMN04488051_10148"/>
<evidence type="ECO:0000313" key="3">
    <source>
        <dbReference type="Proteomes" id="UP000198773"/>
    </source>
</evidence>
<sequence>MCNTLNATKKIQPVYSYILRDYFYRYLAGDIVLREGRTVSRRQFIMAKSGIKNPDSIAIGVVAATQRFSDAVALLCHNPKIDMALLCEVNSLLRERTTRLPVIRSNPLQLQSACGLYQHDCPAPSLSLKITQQALSEFENTTATIEQLMALMASIINAHPFSDGNGRTTRAIFEAVCNAKQYPHLSPYIFVLTNNNMDELLSFHRSLCNDKFQVRGQKFLDNFLAWNVLFQQKLNTLLHETTAKISSKMLLMQTGNWFRPLLTSFWQNPIISVKSITTKTGDIADAKQGLDTLLTQRVLTLHTIANELCFVAEDILSLHEAIEAMLFANDNN</sequence>
<dbReference type="Gene3D" id="1.10.3290.10">
    <property type="entry name" value="Fido-like domain"/>
    <property type="match status" value="1"/>
</dbReference>
<evidence type="ECO:0000313" key="2">
    <source>
        <dbReference type="EMBL" id="SDZ92850.1"/>
    </source>
</evidence>
<dbReference type="SUPFAM" id="SSF140931">
    <property type="entry name" value="Fic-like"/>
    <property type="match status" value="1"/>
</dbReference>
<feature type="domain" description="Fido" evidence="1">
    <location>
        <begin position="81"/>
        <end position="225"/>
    </location>
</feature>